<dbReference type="SUPFAM" id="SSF47413">
    <property type="entry name" value="lambda repressor-like DNA-binding domains"/>
    <property type="match status" value="1"/>
</dbReference>
<evidence type="ECO:0000313" key="4">
    <source>
        <dbReference type="Proteomes" id="UP001499852"/>
    </source>
</evidence>
<organism evidence="3 4">
    <name type="scientific">Prosthecobacter algae</name>
    <dbReference type="NCBI Taxonomy" id="1144682"/>
    <lineage>
        <taxon>Bacteria</taxon>
        <taxon>Pseudomonadati</taxon>
        <taxon>Verrucomicrobiota</taxon>
        <taxon>Verrucomicrobiia</taxon>
        <taxon>Verrucomicrobiales</taxon>
        <taxon>Verrucomicrobiaceae</taxon>
        <taxon>Prosthecobacter</taxon>
    </lineage>
</organism>
<gene>
    <name evidence="3" type="ORF">GCM10023213_07930</name>
</gene>
<dbReference type="Proteomes" id="UP001499852">
    <property type="component" value="Unassembled WGS sequence"/>
</dbReference>
<evidence type="ECO:0000259" key="2">
    <source>
        <dbReference type="PROSITE" id="PS50943"/>
    </source>
</evidence>
<accession>A0ABP9NW52</accession>
<proteinExistence type="predicted"/>
<dbReference type="InterPro" id="IPR010982">
    <property type="entry name" value="Lambda_DNA-bd_dom_sf"/>
</dbReference>
<dbReference type="InterPro" id="IPR001387">
    <property type="entry name" value="Cro/C1-type_HTH"/>
</dbReference>
<name>A0ABP9NW52_9BACT</name>
<feature type="domain" description="HTH cro/C1-type" evidence="2">
    <location>
        <begin position="12"/>
        <end position="66"/>
    </location>
</feature>
<dbReference type="SMART" id="SM00530">
    <property type="entry name" value="HTH_XRE"/>
    <property type="match status" value="1"/>
</dbReference>
<feature type="region of interest" description="Disordered" evidence="1">
    <location>
        <begin position="69"/>
        <end position="89"/>
    </location>
</feature>
<evidence type="ECO:0000313" key="3">
    <source>
        <dbReference type="EMBL" id="GAA5135140.1"/>
    </source>
</evidence>
<evidence type="ECO:0000256" key="1">
    <source>
        <dbReference type="SAM" id="MobiDB-lite"/>
    </source>
</evidence>
<dbReference type="PROSITE" id="PS50943">
    <property type="entry name" value="HTH_CROC1"/>
    <property type="match status" value="1"/>
</dbReference>
<dbReference type="InterPro" id="IPR017507">
    <property type="entry name" value="Tscrpt_reg_HipB-like"/>
</dbReference>
<sequence>MKYTPEQIGEMVRSARKGQGVTQKELAMTSGTGLRFIIDLEKGKATCQIGKVLTVLNTLGITMTLIAPWSDNPPAGRTGQALSGKESRP</sequence>
<protein>
    <recommendedName>
        <fullName evidence="2">HTH cro/C1-type domain-containing protein</fullName>
    </recommendedName>
</protein>
<dbReference type="RefSeq" id="WP_345735067.1">
    <property type="nucleotide sequence ID" value="NZ_BAABIA010000002.1"/>
</dbReference>
<dbReference type="CDD" id="cd00093">
    <property type="entry name" value="HTH_XRE"/>
    <property type="match status" value="1"/>
</dbReference>
<dbReference type="NCBIfam" id="TIGR03070">
    <property type="entry name" value="couple_hipB"/>
    <property type="match status" value="1"/>
</dbReference>
<comment type="caution">
    <text evidence="3">The sequence shown here is derived from an EMBL/GenBank/DDBJ whole genome shotgun (WGS) entry which is preliminary data.</text>
</comment>
<keyword evidence="4" id="KW-1185">Reference proteome</keyword>
<reference evidence="4" key="1">
    <citation type="journal article" date="2019" name="Int. J. Syst. Evol. Microbiol.">
        <title>The Global Catalogue of Microorganisms (GCM) 10K type strain sequencing project: providing services to taxonomists for standard genome sequencing and annotation.</title>
        <authorList>
            <consortium name="The Broad Institute Genomics Platform"/>
            <consortium name="The Broad Institute Genome Sequencing Center for Infectious Disease"/>
            <person name="Wu L."/>
            <person name="Ma J."/>
        </authorList>
    </citation>
    <scope>NUCLEOTIDE SEQUENCE [LARGE SCALE GENOMIC DNA]</scope>
    <source>
        <strain evidence="4">JCM 18053</strain>
    </source>
</reference>
<dbReference type="Gene3D" id="1.10.260.40">
    <property type="entry name" value="lambda repressor-like DNA-binding domains"/>
    <property type="match status" value="1"/>
</dbReference>
<dbReference type="Pfam" id="PF12844">
    <property type="entry name" value="HTH_19"/>
    <property type="match status" value="1"/>
</dbReference>
<dbReference type="EMBL" id="BAABIA010000002">
    <property type="protein sequence ID" value="GAA5135140.1"/>
    <property type="molecule type" value="Genomic_DNA"/>
</dbReference>